<evidence type="ECO:0000313" key="3">
    <source>
        <dbReference type="Proteomes" id="UP001284601"/>
    </source>
</evidence>
<dbReference type="InterPro" id="IPR022395">
    <property type="entry name" value="CHP03773_ABC_transptr-like"/>
</dbReference>
<feature type="chain" id="PRO_5045096751" evidence="1">
    <location>
        <begin position="34"/>
        <end position="220"/>
    </location>
</feature>
<evidence type="ECO:0000256" key="1">
    <source>
        <dbReference type="SAM" id="SignalP"/>
    </source>
</evidence>
<dbReference type="InterPro" id="IPR022435">
    <property type="entry name" value="Surface-anchored_actinobac"/>
</dbReference>
<proteinExistence type="predicted"/>
<sequence length="220" mass="22658">MPKGRTMLSTTTRSRSTALAALAAGAFASAALAAPAAARTVLFSGHVDAVAARIDGGRLISTLKDSTGGRTVWRDPSTVTIRVVSKARTTVPAGLGVVGRKGSPVWLIPQVQRSGVIWAGWNTEAVGSAQVRGAIRWTVSRVSGPGKLVVFQSGSFGEADVLFNSGARLPQGISIPLGTHAHGNWAFTKPGTYTVAYRLSARSVSGTPLGDSSTLTFSVG</sequence>
<keyword evidence="1" id="KW-0732">Signal</keyword>
<evidence type="ECO:0000313" key="2">
    <source>
        <dbReference type="EMBL" id="MDW5598820.1"/>
    </source>
</evidence>
<protein>
    <submittedName>
        <fullName evidence="2">TIGR03773 family transporter-associated surface protein</fullName>
    </submittedName>
</protein>
<keyword evidence="3" id="KW-1185">Reference proteome</keyword>
<name>A0ABU4I297_9ACTN</name>
<dbReference type="Proteomes" id="UP001284601">
    <property type="component" value="Unassembled WGS sequence"/>
</dbReference>
<dbReference type="NCBIfam" id="TIGR03769">
    <property type="entry name" value="P_ac_wall_RPT"/>
    <property type="match status" value="1"/>
</dbReference>
<gene>
    <name evidence="2" type="ORF">R7226_30965</name>
</gene>
<dbReference type="NCBIfam" id="TIGR03773">
    <property type="entry name" value="anch_rpt_wall"/>
    <property type="match status" value="1"/>
</dbReference>
<dbReference type="RefSeq" id="WP_318601409.1">
    <property type="nucleotide sequence ID" value="NZ_JAWSTH010000189.1"/>
</dbReference>
<reference evidence="2 3" key="2">
    <citation type="submission" date="2023-10" db="EMBL/GenBank/DDBJ databases">
        <authorList>
            <person name="Han X.F."/>
        </authorList>
    </citation>
    <scope>NUCLEOTIDE SEQUENCE [LARGE SCALE GENOMIC DNA]</scope>
    <source>
        <strain evidence="2 3">KCTC 39840</strain>
    </source>
</reference>
<reference evidence="3" key="1">
    <citation type="submission" date="2023-07" db="EMBL/GenBank/DDBJ databases">
        <title>Conexibacter stalactiti sp. nov., isolated from stalactites in a lava cave and emended description of the genus Conexibacter.</title>
        <authorList>
            <person name="Lee S.D."/>
        </authorList>
    </citation>
    <scope>NUCLEOTIDE SEQUENCE [LARGE SCALE GENOMIC DNA]</scope>
    <source>
        <strain evidence="3">KCTC 39840</strain>
    </source>
</reference>
<comment type="caution">
    <text evidence="2">The sequence shown here is derived from an EMBL/GenBank/DDBJ whole genome shotgun (WGS) entry which is preliminary data.</text>
</comment>
<dbReference type="EMBL" id="JAWSTH010000189">
    <property type="protein sequence ID" value="MDW5598820.1"/>
    <property type="molecule type" value="Genomic_DNA"/>
</dbReference>
<feature type="signal peptide" evidence="1">
    <location>
        <begin position="1"/>
        <end position="33"/>
    </location>
</feature>
<dbReference type="NCBIfam" id="NF038134">
    <property type="entry name" value="choice_anch_M"/>
    <property type="match status" value="1"/>
</dbReference>
<organism evidence="2 3">
    <name type="scientific">Conexibacter stalactiti</name>
    <dbReference type="NCBI Taxonomy" id="1940611"/>
    <lineage>
        <taxon>Bacteria</taxon>
        <taxon>Bacillati</taxon>
        <taxon>Actinomycetota</taxon>
        <taxon>Thermoleophilia</taxon>
        <taxon>Solirubrobacterales</taxon>
        <taxon>Conexibacteraceae</taxon>
        <taxon>Conexibacter</taxon>
    </lineage>
</organism>
<accession>A0ABU4I297</accession>